<dbReference type="GO" id="GO:0005509">
    <property type="term" value="F:calcium ion binding"/>
    <property type="evidence" value="ECO:0007669"/>
    <property type="project" value="InterPro"/>
</dbReference>
<dbReference type="eggNOG" id="KOG4499">
    <property type="taxonomic scope" value="Eukaryota"/>
</dbReference>
<evidence type="ECO:0000259" key="16">
    <source>
        <dbReference type="Pfam" id="PF08450"/>
    </source>
</evidence>
<dbReference type="FunCoup" id="A0A1X7V3P5">
    <property type="interactions" value="68"/>
</dbReference>
<comment type="cofactor">
    <cofactor evidence="2">
        <name>Ca(2+)</name>
        <dbReference type="ChEBI" id="CHEBI:29108"/>
    </cofactor>
</comment>
<evidence type="ECO:0000256" key="11">
    <source>
        <dbReference type="ARBA" id="ARBA00022801"/>
    </source>
</evidence>
<dbReference type="PANTHER" id="PTHR10907">
    <property type="entry name" value="REGUCALCIN"/>
    <property type="match status" value="1"/>
</dbReference>
<comment type="subcellular location">
    <subcellularLocation>
        <location evidence="5">Cytoplasm</location>
    </subcellularLocation>
</comment>
<feature type="binding site" evidence="15">
    <location>
        <position position="125"/>
    </location>
    <ligand>
        <name>substrate</name>
    </ligand>
</feature>
<feature type="active site" description="Proton donor/acceptor" evidence="14">
    <location>
        <position position="233"/>
    </location>
</feature>
<dbReference type="STRING" id="400682.A0A1X7V3P5"/>
<dbReference type="EC" id="3.1.1.17" evidence="7"/>
<comment type="cofactor">
    <cofactor evidence="3">
        <name>Mn(2+)</name>
        <dbReference type="ChEBI" id="CHEBI:29035"/>
    </cofactor>
</comment>
<keyword evidence="11" id="KW-0378">Hydrolase</keyword>
<dbReference type="OrthoDB" id="423498at2759"/>
<dbReference type="AlphaFoldDB" id="A0A1X7V3P5"/>
<dbReference type="InterPro" id="IPR008367">
    <property type="entry name" value="Regucalcin"/>
</dbReference>
<evidence type="ECO:0000313" key="17">
    <source>
        <dbReference type="EnsemblMetazoa" id="Aqu2.1.34885_001"/>
    </source>
</evidence>
<keyword evidence="9" id="KW-0963">Cytoplasm</keyword>
<evidence type="ECO:0000256" key="3">
    <source>
        <dbReference type="ARBA" id="ARBA00001936"/>
    </source>
</evidence>
<evidence type="ECO:0000256" key="7">
    <source>
        <dbReference type="ARBA" id="ARBA00013227"/>
    </source>
</evidence>
<evidence type="ECO:0000256" key="13">
    <source>
        <dbReference type="ARBA" id="ARBA00032464"/>
    </source>
</evidence>
<reference evidence="17" key="1">
    <citation type="submission" date="2017-05" db="UniProtKB">
        <authorList>
            <consortium name="EnsemblMetazoa"/>
        </authorList>
    </citation>
    <scope>IDENTIFICATION</scope>
</reference>
<dbReference type="GO" id="GO:0019853">
    <property type="term" value="P:L-ascorbic acid biosynthetic process"/>
    <property type="evidence" value="ECO:0007669"/>
    <property type="project" value="TreeGrafter"/>
</dbReference>
<dbReference type="InterPro" id="IPR011042">
    <property type="entry name" value="6-blade_b-propeller_TolB-like"/>
</dbReference>
<dbReference type="InterPro" id="IPR013658">
    <property type="entry name" value="SGL"/>
</dbReference>
<evidence type="ECO:0000256" key="8">
    <source>
        <dbReference type="ARBA" id="ARBA00016808"/>
    </source>
</evidence>
<accession>A0A1X7V3P5</accession>
<evidence type="ECO:0000256" key="5">
    <source>
        <dbReference type="ARBA" id="ARBA00004496"/>
    </source>
</evidence>
<proteinExistence type="inferred from homology"/>
<sequence>PSFSFSKRAEFEFCVGVQLRAQPIMSFKIEVVVETRSELGESPHYDPQSNEVIWVDCDGKSINFFDVESKRNRKLQLEKKVAIAIPCKSGNSVLALMEKNICLVNRDTGEVTVLCSVEEERPLNRFNDGKCDSKGRLWYGTLYPAPLSDIFNNKTPPSYGAFYSFDGVTIKQHLSKVELSNGLDWSIDDKCLYHINSMPKKIYSYDYEADSGTISNQREIIDFSTDSSLGYPDGMCRDSEGKLWVAGVCGSNISRWDPETGERLLKIDMPVVHPTACCFGGSDYSTLYVTSGTFGSSDEEIKKFPLSGSLFAITGLGVTGLPANSFDDTKCAAKSSL</sequence>
<keyword evidence="10 15" id="KW-0479">Metal-binding</keyword>
<dbReference type="PRINTS" id="PR01791">
    <property type="entry name" value="REGUCALCIN"/>
</dbReference>
<evidence type="ECO:0000256" key="4">
    <source>
        <dbReference type="ARBA" id="ARBA00001946"/>
    </source>
</evidence>
<feature type="domain" description="SMP-30/Gluconolactonase/LRE-like region" evidence="16">
    <location>
        <begin position="39"/>
        <end position="292"/>
    </location>
</feature>
<dbReference type="PANTHER" id="PTHR10907:SF47">
    <property type="entry name" value="REGUCALCIN"/>
    <property type="match status" value="1"/>
</dbReference>
<organism evidence="17">
    <name type="scientific">Amphimedon queenslandica</name>
    <name type="common">Sponge</name>
    <dbReference type="NCBI Taxonomy" id="400682"/>
    <lineage>
        <taxon>Eukaryota</taxon>
        <taxon>Metazoa</taxon>
        <taxon>Porifera</taxon>
        <taxon>Demospongiae</taxon>
        <taxon>Heteroscleromorpha</taxon>
        <taxon>Haplosclerida</taxon>
        <taxon>Niphatidae</taxon>
        <taxon>Amphimedon</taxon>
    </lineage>
</organism>
<comment type="cofactor">
    <cofactor evidence="15">
        <name>Zn(2+)</name>
        <dbReference type="ChEBI" id="CHEBI:29105"/>
    </cofactor>
    <text evidence="15">Binds 1 divalent metal cation per subunit.</text>
</comment>
<dbReference type="InParanoid" id="A0A1X7V3P5"/>
<dbReference type="Gene3D" id="2.120.10.30">
    <property type="entry name" value="TolB, C-terminal domain"/>
    <property type="match status" value="1"/>
</dbReference>
<dbReference type="InterPro" id="IPR005511">
    <property type="entry name" value="SMP-30"/>
</dbReference>
<evidence type="ECO:0000256" key="14">
    <source>
        <dbReference type="PIRSR" id="PIRSR605511-1"/>
    </source>
</evidence>
<evidence type="ECO:0000256" key="2">
    <source>
        <dbReference type="ARBA" id="ARBA00001913"/>
    </source>
</evidence>
<protein>
    <recommendedName>
        <fullName evidence="8">Regucalcin</fullName>
        <ecNumber evidence="7">3.1.1.17</ecNumber>
    </recommendedName>
    <alternativeName>
        <fullName evidence="13">Gluconolactonase</fullName>
    </alternativeName>
</protein>
<dbReference type="Pfam" id="PF08450">
    <property type="entry name" value="SGL"/>
    <property type="match status" value="1"/>
</dbReference>
<evidence type="ECO:0000256" key="10">
    <source>
        <dbReference type="ARBA" id="ARBA00022723"/>
    </source>
</evidence>
<evidence type="ECO:0000256" key="15">
    <source>
        <dbReference type="PIRSR" id="PIRSR605511-2"/>
    </source>
</evidence>
<evidence type="ECO:0000256" key="12">
    <source>
        <dbReference type="ARBA" id="ARBA00022837"/>
    </source>
</evidence>
<evidence type="ECO:0000256" key="9">
    <source>
        <dbReference type="ARBA" id="ARBA00022490"/>
    </source>
</evidence>
<comment type="similarity">
    <text evidence="6">Belongs to the SMP-30/CGR1 family.</text>
</comment>
<feature type="binding site" evidence="15">
    <location>
        <position position="233"/>
    </location>
    <ligand>
        <name>a divalent metal cation</name>
        <dbReference type="ChEBI" id="CHEBI:60240"/>
    </ligand>
</feature>
<dbReference type="PRINTS" id="PR01790">
    <property type="entry name" value="SMP30FAMILY"/>
</dbReference>
<dbReference type="GO" id="GO:0004341">
    <property type="term" value="F:gluconolactonase activity"/>
    <property type="evidence" value="ECO:0007669"/>
    <property type="project" value="UniProtKB-EC"/>
</dbReference>
<feature type="binding site" evidence="15">
    <location>
        <position position="127"/>
    </location>
    <ligand>
        <name>substrate</name>
    </ligand>
</feature>
<comment type="cofactor">
    <cofactor evidence="4">
        <name>Mg(2+)</name>
        <dbReference type="ChEBI" id="CHEBI:18420"/>
    </cofactor>
</comment>
<dbReference type="GO" id="GO:0005737">
    <property type="term" value="C:cytoplasm"/>
    <property type="evidence" value="ECO:0007669"/>
    <property type="project" value="UniProtKB-SubCell"/>
</dbReference>
<feature type="binding site" evidence="15">
    <location>
        <position position="41"/>
    </location>
    <ligand>
        <name>a divalent metal cation</name>
        <dbReference type="ChEBI" id="CHEBI:60240"/>
    </ligand>
</feature>
<comment type="catalytic activity">
    <reaction evidence="1">
        <text>D-glucono-1,5-lactone + H2O = D-gluconate + H(+)</text>
        <dbReference type="Rhea" id="RHEA:10440"/>
        <dbReference type="ChEBI" id="CHEBI:15377"/>
        <dbReference type="ChEBI" id="CHEBI:15378"/>
        <dbReference type="ChEBI" id="CHEBI:16217"/>
        <dbReference type="ChEBI" id="CHEBI:18391"/>
        <dbReference type="EC" id="3.1.1.17"/>
    </reaction>
</comment>
<evidence type="ECO:0000256" key="1">
    <source>
        <dbReference type="ARBA" id="ARBA00001589"/>
    </source>
</evidence>
<name>A0A1X7V3P5_AMPQE</name>
<evidence type="ECO:0000256" key="6">
    <source>
        <dbReference type="ARBA" id="ARBA00008853"/>
    </source>
</evidence>
<keyword evidence="12" id="KW-0106">Calcium</keyword>
<keyword evidence="15" id="KW-0862">Zinc</keyword>
<feature type="binding site" evidence="15">
    <location>
        <position position="149"/>
    </location>
    <ligand>
        <name>substrate</name>
    </ligand>
</feature>
<dbReference type="GO" id="GO:0030234">
    <property type="term" value="F:enzyme regulator activity"/>
    <property type="evidence" value="ECO:0007669"/>
    <property type="project" value="InterPro"/>
</dbReference>
<dbReference type="EnsemblMetazoa" id="Aqu2.1.34885_001">
    <property type="protein sequence ID" value="Aqu2.1.34885_001"/>
    <property type="gene ID" value="Aqu2.1.34885"/>
</dbReference>
<feature type="binding site" evidence="15">
    <location>
        <position position="181"/>
    </location>
    <ligand>
        <name>a divalent metal cation</name>
        <dbReference type="ChEBI" id="CHEBI:60240"/>
    </ligand>
</feature>
<dbReference type="SUPFAM" id="SSF63829">
    <property type="entry name" value="Calcium-dependent phosphotriesterase"/>
    <property type="match status" value="1"/>
</dbReference>